<dbReference type="EMBL" id="DQVM01000133">
    <property type="protein sequence ID" value="HIQ30285.1"/>
    <property type="molecule type" value="Genomic_DNA"/>
</dbReference>
<name>A0A833EB31_CALS0</name>
<protein>
    <submittedName>
        <fullName evidence="2">Uncharacterized protein</fullName>
    </submittedName>
</protein>
<proteinExistence type="predicted"/>
<feature type="transmembrane region" description="Helical" evidence="1">
    <location>
        <begin position="51"/>
        <end position="76"/>
    </location>
</feature>
<dbReference type="Proteomes" id="UP000608579">
    <property type="component" value="Unassembled WGS sequence"/>
</dbReference>
<evidence type="ECO:0000313" key="3">
    <source>
        <dbReference type="Proteomes" id="UP000608579"/>
    </source>
</evidence>
<keyword evidence="1" id="KW-0812">Transmembrane</keyword>
<feature type="transmembrane region" description="Helical" evidence="1">
    <location>
        <begin position="82"/>
        <end position="99"/>
    </location>
</feature>
<accession>A0A833EB31</accession>
<reference evidence="2" key="1">
    <citation type="journal article" date="2020" name="ISME J.">
        <title>Gammaproteobacteria mediating utilization of methyl-, sulfur- and petroleum organic compounds in deep ocean hydrothermal plumes.</title>
        <authorList>
            <person name="Zhou Z."/>
            <person name="Liu Y."/>
            <person name="Pan J."/>
            <person name="Cron B.R."/>
            <person name="Toner B.M."/>
            <person name="Anantharaman K."/>
            <person name="Breier J.A."/>
            <person name="Dick G.J."/>
            <person name="Li M."/>
        </authorList>
    </citation>
    <scope>NUCLEOTIDE SEQUENCE</scope>
    <source>
        <strain evidence="2">SZUA-1515</strain>
    </source>
</reference>
<evidence type="ECO:0000313" key="2">
    <source>
        <dbReference type="EMBL" id="HIQ30285.1"/>
    </source>
</evidence>
<dbReference type="AlphaFoldDB" id="A0A833EB31"/>
<gene>
    <name evidence="2" type="ORF">EYH45_06950</name>
</gene>
<organism evidence="2 3">
    <name type="scientific">Caldiarchaeum subterraneum</name>
    <dbReference type="NCBI Taxonomy" id="311458"/>
    <lineage>
        <taxon>Archaea</taxon>
        <taxon>Nitrososphaerota</taxon>
        <taxon>Candidatus Caldarchaeales</taxon>
        <taxon>Candidatus Caldarchaeaceae</taxon>
        <taxon>Candidatus Caldarchaeum</taxon>
    </lineage>
</organism>
<keyword evidence="1" id="KW-1133">Transmembrane helix</keyword>
<keyword evidence="1" id="KW-0472">Membrane</keyword>
<feature type="transmembrane region" description="Helical" evidence="1">
    <location>
        <begin position="104"/>
        <end position="121"/>
    </location>
</feature>
<comment type="caution">
    <text evidence="2">The sequence shown here is derived from an EMBL/GenBank/DDBJ whole genome shotgun (WGS) entry which is preliminary data.</text>
</comment>
<evidence type="ECO:0000256" key="1">
    <source>
        <dbReference type="SAM" id="Phobius"/>
    </source>
</evidence>
<sequence>MEKKHFICSECGAEYYLQAWKAVCPSCKSEYTLTLVEEVHEARKILTAREYASLLLVIYGIYGLAFPGSTVVSYLAGVVPQAQVIIYSIPLLVALFLYLGTDGGVAAAVVLGVASLIHGLATLPSSGLSSAVSSTIAAIWIVGAVHFYRYMSRKRRHHEKIEDARELPEYTGWGKE</sequence>
<feature type="transmembrane region" description="Helical" evidence="1">
    <location>
        <begin position="127"/>
        <end position="148"/>
    </location>
</feature>